<comment type="caution">
    <text evidence="2">The sequence shown here is derived from an EMBL/GenBank/DDBJ whole genome shotgun (WGS) entry which is preliminary data.</text>
</comment>
<protein>
    <submittedName>
        <fullName evidence="2">Uncharacterized protein</fullName>
    </submittedName>
</protein>
<dbReference type="EMBL" id="MCFL01000011">
    <property type="protein sequence ID" value="ORZ37722.1"/>
    <property type="molecule type" value="Genomic_DNA"/>
</dbReference>
<keyword evidence="3" id="KW-1185">Reference proteome</keyword>
<reference evidence="2 3" key="1">
    <citation type="submission" date="2016-07" db="EMBL/GenBank/DDBJ databases">
        <title>Pervasive Adenine N6-methylation of Active Genes in Fungi.</title>
        <authorList>
            <consortium name="DOE Joint Genome Institute"/>
            <person name="Mondo S.J."/>
            <person name="Dannebaum R.O."/>
            <person name="Kuo R.C."/>
            <person name="Labutti K."/>
            <person name="Haridas S."/>
            <person name="Kuo A."/>
            <person name="Salamov A."/>
            <person name="Ahrendt S.R."/>
            <person name="Lipzen A."/>
            <person name="Sullivan W."/>
            <person name="Andreopoulos W.B."/>
            <person name="Clum A."/>
            <person name="Lindquist E."/>
            <person name="Daum C."/>
            <person name="Ramamoorthy G.K."/>
            <person name="Gryganskyi A."/>
            <person name="Culley D."/>
            <person name="Magnuson J.K."/>
            <person name="James T.Y."/>
            <person name="O'Malley M.A."/>
            <person name="Stajich J.E."/>
            <person name="Spatafora J.W."/>
            <person name="Visel A."/>
            <person name="Grigoriev I.V."/>
        </authorList>
    </citation>
    <scope>NUCLEOTIDE SEQUENCE [LARGE SCALE GENOMIC DNA]</scope>
    <source>
        <strain evidence="2 3">PL171</strain>
    </source>
</reference>
<name>A0A1Y2HX48_9FUNG</name>
<sequence length="670" mass="75416">MDDGHTSPRATRRNGSSGSFLVAPSSASVDALDNDLDAMIPPPLPLPHELIEAILISTAHLIFHQRRSKATKALTHPIQAILKSPHARMYRSPPAVSRLVSHLLLVTHDLEPVHRLALPLLSHAWPPPIAATNGRLDALEHARQLQLLPAWLAHDINAQGHGQGEGGTAHAKAQARRLALMVEQATHHGHAHVLRWIQQHWPETFVACVPLVMDAVAHMIVSPPASWTDARGDRGADMLEYWVVESGVHVLDQVVPRALIVMSHAWWVDHLDVLGEQGARWHWVWTEELIHEAGTEVEPEVVRLADRLVDLASQFGAVELLERWVERQRKRGLPLVYSDAAMDACESVRTLDWWVASGLPLKYSHAALHRATAERDIEVLDWWLAAYRNGSISELKYTPTSMALASLDCKFDHSIYKHAPSEWSHEMHKLPRTPGLDDGPNVSRENTLAVLNWWTGSGLDLKLPNPSDDHLDQSCPSPIDCCMDIGVLEWWLDRAKRLHAVSPDTTSLHDHFPNYSPIAMHRAAYWNLTDVLDWWMDTAKAAGLEPRFHAHRMVELSAMTPWLRQVDFLVEYSSLAWCLNRLDPVRFRGRLLEWVAASHSGDKISDKERARAIKAVKQFCRSSKQALDLENGGMPPPERGYCAKEQGEDVVYFSNYAGPIIWSMLEPAWR</sequence>
<accession>A0A1Y2HX48</accession>
<feature type="region of interest" description="Disordered" evidence="1">
    <location>
        <begin position="1"/>
        <end position="22"/>
    </location>
</feature>
<evidence type="ECO:0000313" key="2">
    <source>
        <dbReference type="EMBL" id="ORZ37722.1"/>
    </source>
</evidence>
<evidence type="ECO:0000313" key="3">
    <source>
        <dbReference type="Proteomes" id="UP000193411"/>
    </source>
</evidence>
<organism evidence="2 3">
    <name type="scientific">Catenaria anguillulae PL171</name>
    <dbReference type="NCBI Taxonomy" id="765915"/>
    <lineage>
        <taxon>Eukaryota</taxon>
        <taxon>Fungi</taxon>
        <taxon>Fungi incertae sedis</taxon>
        <taxon>Blastocladiomycota</taxon>
        <taxon>Blastocladiomycetes</taxon>
        <taxon>Blastocladiales</taxon>
        <taxon>Catenariaceae</taxon>
        <taxon>Catenaria</taxon>
    </lineage>
</organism>
<dbReference type="Proteomes" id="UP000193411">
    <property type="component" value="Unassembled WGS sequence"/>
</dbReference>
<gene>
    <name evidence="2" type="ORF">BCR44DRAFT_1483802</name>
</gene>
<evidence type="ECO:0000256" key="1">
    <source>
        <dbReference type="SAM" id="MobiDB-lite"/>
    </source>
</evidence>
<proteinExistence type="predicted"/>
<dbReference type="AlphaFoldDB" id="A0A1Y2HX48"/>
<dbReference type="STRING" id="765915.A0A1Y2HX48"/>